<feature type="region of interest" description="Disordered" evidence="4">
    <location>
        <begin position="1"/>
        <end position="20"/>
    </location>
</feature>
<sequence>MKDQVQLSAQNEQDAPANPSRRRIFQAAAATGMAASLPALSEAATATPAAVKGSLDAKLKAHVKNVVVIYLENRSFNNLFANFPGTAAPLSTATAAACQQRDRDGSVLPALPKVWGGMVPNTQDIGGKKYALKEDDIKGLPNGPFKLVDTEGKPLPEAVITRDLWHLFYQNQMQINGGKNDGFAAWGNTGGMVMGYYGETSKNLGLWKIAEQYTLCDNFFMAAFGGSYLNHQFLISGRTPEYFNARDTAAKKKIAVLDDGPTGMRLSVTKDSPASAMDGMPIYVNNGAITPDGYAVNTMAPPYQPSYIRPAFDGDPLLADPNDAGTLPPQSYDTIGDLLSAKKVSWAWYGGAWQAALDARGGGEKPNFQYHHQPFNYFKQFAPGTAARAEHLRDGGLGDSPISNKFLADVVAGKLPAVTFYKPQGNLNLHAGYSDVESGDAHIANVIEHLKKSPQWKDMVIVVTFDENGGWWDHVAPPKGDRWGPGSRIPAIVISPYAKKGQVDHTFYDTTSILRFITRLHGLPLLQGLKLRNEAFAARNALPPGDLTATLSFR</sequence>
<evidence type="ECO:0000256" key="3">
    <source>
        <dbReference type="ARBA" id="ARBA00022801"/>
    </source>
</evidence>
<dbReference type="PANTHER" id="PTHR31956">
    <property type="entry name" value="NON-SPECIFIC PHOSPHOLIPASE C4-RELATED"/>
    <property type="match status" value="1"/>
</dbReference>
<keyword evidence="3" id="KW-0378">Hydrolase</keyword>
<dbReference type="AlphaFoldDB" id="A0A845GQY4"/>
<reference evidence="5" key="1">
    <citation type="submission" date="2019-12" db="EMBL/GenBank/DDBJ databases">
        <title>Novel species isolated from a subtropical stream in China.</title>
        <authorList>
            <person name="Lu H."/>
        </authorList>
    </citation>
    <scope>NUCLEOTIDE SEQUENCE [LARGE SCALE GENOMIC DNA]</scope>
    <source>
        <strain evidence="5">FT81W</strain>
    </source>
</reference>
<accession>A0A845GQY4</accession>
<dbReference type="CDD" id="cd16013">
    <property type="entry name" value="AcpA"/>
    <property type="match status" value="1"/>
</dbReference>
<dbReference type="PANTHER" id="PTHR31956:SF1">
    <property type="entry name" value="NON-SPECIFIC PHOSPHOLIPASE C1"/>
    <property type="match status" value="1"/>
</dbReference>
<evidence type="ECO:0000313" key="5">
    <source>
        <dbReference type="EMBL" id="MYM95608.1"/>
    </source>
</evidence>
<dbReference type="RefSeq" id="WP_161084712.1">
    <property type="nucleotide sequence ID" value="NZ_WWCX01000029.1"/>
</dbReference>
<dbReference type="Gene3D" id="3.40.720.10">
    <property type="entry name" value="Alkaline Phosphatase, subunit A"/>
    <property type="match status" value="2"/>
</dbReference>
<dbReference type="Proteomes" id="UP000447355">
    <property type="component" value="Unassembled WGS sequence"/>
</dbReference>
<dbReference type="EMBL" id="WWCX01000029">
    <property type="protein sequence ID" value="MYM95608.1"/>
    <property type="molecule type" value="Genomic_DNA"/>
</dbReference>
<dbReference type="InterPro" id="IPR017768">
    <property type="entry name" value="AcpA"/>
</dbReference>
<evidence type="ECO:0000313" key="6">
    <source>
        <dbReference type="Proteomes" id="UP000447355"/>
    </source>
</evidence>
<comment type="similarity">
    <text evidence="1">Belongs to the bacterial phospholipase C family.</text>
</comment>
<dbReference type="InterPro" id="IPR017850">
    <property type="entry name" value="Alkaline_phosphatase_core_sf"/>
</dbReference>
<dbReference type="NCBIfam" id="TIGR03397">
    <property type="entry name" value="acid_phos_Burk"/>
    <property type="match status" value="1"/>
</dbReference>
<comment type="caution">
    <text evidence="5">The sequence shown here is derived from an EMBL/GenBank/DDBJ whole genome shotgun (WGS) entry which is preliminary data.</text>
</comment>
<feature type="compositionally biased region" description="Polar residues" evidence="4">
    <location>
        <begin position="1"/>
        <end position="13"/>
    </location>
</feature>
<dbReference type="SUPFAM" id="SSF53649">
    <property type="entry name" value="Alkaline phosphatase-like"/>
    <property type="match status" value="1"/>
</dbReference>
<dbReference type="Pfam" id="PF04185">
    <property type="entry name" value="Phosphoesterase"/>
    <property type="match status" value="1"/>
</dbReference>
<dbReference type="GO" id="GO:0034480">
    <property type="term" value="F:phosphatidylcholine phospholipase C activity"/>
    <property type="evidence" value="ECO:0007669"/>
    <property type="project" value="UniProtKB-EC"/>
</dbReference>
<name>A0A845GQY4_9BURK</name>
<organism evidence="5 6">
    <name type="scientific">Duganella vulcania</name>
    <dbReference type="NCBI Taxonomy" id="2692166"/>
    <lineage>
        <taxon>Bacteria</taxon>
        <taxon>Pseudomonadati</taxon>
        <taxon>Pseudomonadota</taxon>
        <taxon>Betaproteobacteria</taxon>
        <taxon>Burkholderiales</taxon>
        <taxon>Oxalobacteraceae</taxon>
        <taxon>Telluria group</taxon>
        <taxon>Duganella</taxon>
    </lineage>
</organism>
<evidence type="ECO:0000256" key="1">
    <source>
        <dbReference type="ARBA" id="ARBA00009717"/>
    </source>
</evidence>
<dbReference type="InterPro" id="IPR006311">
    <property type="entry name" value="TAT_signal"/>
</dbReference>
<evidence type="ECO:0000256" key="4">
    <source>
        <dbReference type="SAM" id="MobiDB-lite"/>
    </source>
</evidence>
<protein>
    <recommendedName>
        <fullName evidence="2">phospholipase C</fullName>
        <ecNumber evidence="2">3.1.4.3</ecNumber>
    </recommendedName>
</protein>
<dbReference type="InterPro" id="IPR007312">
    <property type="entry name" value="Phosphoesterase"/>
</dbReference>
<gene>
    <name evidence="5" type="primary">acpA</name>
    <name evidence="5" type="ORF">GTP90_17250</name>
</gene>
<proteinExistence type="inferred from homology"/>
<dbReference type="EC" id="3.1.4.3" evidence="2"/>
<evidence type="ECO:0000256" key="2">
    <source>
        <dbReference type="ARBA" id="ARBA00012018"/>
    </source>
</evidence>
<dbReference type="GO" id="GO:0003993">
    <property type="term" value="F:acid phosphatase activity"/>
    <property type="evidence" value="ECO:0007669"/>
    <property type="project" value="InterPro"/>
</dbReference>
<dbReference type="PROSITE" id="PS51318">
    <property type="entry name" value="TAT"/>
    <property type="match status" value="1"/>
</dbReference>